<gene>
    <name evidence="2" type="ORF">KFK09_005061</name>
</gene>
<evidence type="ECO:0000313" key="2">
    <source>
        <dbReference type="EMBL" id="KAI0522676.1"/>
    </source>
</evidence>
<organism evidence="2 3">
    <name type="scientific">Dendrobium nobile</name>
    <name type="common">Orchid</name>
    <dbReference type="NCBI Taxonomy" id="94219"/>
    <lineage>
        <taxon>Eukaryota</taxon>
        <taxon>Viridiplantae</taxon>
        <taxon>Streptophyta</taxon>
        <taxon>Embryophyta</taxon>
        <taxon>Tracheophyta</taxon>
        <taxon>Spermatophyta</taxon>
        <taxon>Magnoliopsida</taxon>
        <taxon>Liliopsida</taxon>
        <taxon>Asparagales</taxon>
        <taxon>Orchidaceae</taxon>
        <taxon>Epidendroideae</taxon>
        <taxon>Malaxideae</taxon>
        <taxon>Dendrobiinae</taxon>
        <taxon>Dendrobium</taxon>
    </lineage>
</organism>
<accession>A0A8T3C073</accession>
<keyword evidence="3" id="KW-1185">Reference proteome</keyword>
<comment type="caution">
    <text evidence="2">The sequence shown here is derived from an EMBL/GenBank/DDBJ whole genome shotgun (WGS) entry which is preliminary data.</text>
</comment>
<dbReference type="EMBL" id="JAGYWB010000005">
    <property type="protein sequence ID" value="KAI0522676.1"/>
    <property type="molecule type" value="Genomic_DNA"/>
</dbReference>
<feature type="signal peptide" evidence="1">
    <location>
        <begin position="1"/>
        <end position="24"/>
    </location>
</feature>
<feature type="chain" id="PRO_5035766508" evidence="1">
    <location>
        <begin position="25"/>
        <end position="184"/>
    </location>
</feature>
<proteinExistence type="predicted"/>
<name>A0A8T3C073_DENNO</name>
<evidence type="ECO:0000256" key="1">
    <source>
        <dbReference type="SAM" id="SignalP"/>
    </source>
</evidence>
<dbReference type="Proteomes" id="UP000829196">
    <property type="component" value="Unassembled WGS sequence"/>
</dbReference>
<evidence type="ECO:0000313" key="3">
    <source>
        <dbReference type="Proteomes" id="UP000829196"/>
    </source>
</evidence>
<protein>
    <submittedName>
        <fullName evidence="2">Uncharacterized protein</fullName>
    </submittedName>
</protein>
<keyword evidence="1" id="KW-0732">Signal</keyword>
<reference evidence="2" key="1">
    <citation type="journal article" date="2022" name="Front. Genet.">
        <title>Chromosome-Scale Assembly of the Dendrobium nobile Genome Provides Insights Into the Molecular Mechanism of the Biosynthesis of the Medicinal Active Ingredient of Dendrobium.</title>
        <authorList>
            <person name="Xu Q."/>
            <person name="Niu S.-C."/>
            <person name="Li K.-L."/>
            <person name="Zheng P.-J."/>
            <person name="Zhang X.-J."/>
            <person name="Jia Y."/>
            <person name="Liu Y."/>
            <person name="Niu Y.-X."/>
            <person name="Yu L.-H."/>
            <person name="Chen D.-F."/>
            <person name="Zhang G.-Q."/>
        </authorList>
    </citation>
    <scope>NUCLEOTIDE SEQUENCE</scope>
    <source>
        <tissue evidence="2">Leaf</tissue>
    </source>
</reference>
<dbReference type="AlphaFoldDB" id="A0A8T3C073"/>
<sequence length="184" mass="19993">MGSPFLLLVIVALIVGAFLPAAQANAPAPAPASDGLKYLELNSEAFIMKFKMAIKKKGSSSTTSRPPTDTGLLPVTRLSSDFYSTPNFRPSPDFCQSSDFYSTRAYTSQWTFVELLPDLGLMFIAGLLNDARLPLVADLLPIAGLSSNVYPTPDFCLSLDFYTTPDYRPSPNICPSSEFCRTSN</sequence>